<dbReference type="InterPro" id="IPR004564">
    <property type="entry name" value="OM_lipoprot_carrier_LolA-like"/>
</dbReference>
<dbReference type="SUPFAM" id="SSF89392">
    <property type="entry name" value="Prokaryotic lipoproteins and lipoprotein localization factors"/>
    <property type="match status" value="1"/>
</dbReference>
<evidence type="ECO:0000313" key="3">
    <source>
        <dbReference type="Proteomes" id="UP000469346"/>
    </source>
</evidence>
<name>A0A6N9TPB8_DISTH</name>
<protein>
    <submittedName>
        <fullName evidence="2">Outer membrane lipoprotein carrier protein LolA</fullName>
    </submittedName>
</protein>
<keyword evidence="3" id="KW-1185">Reference proteome</keyword>
<dbReference type="CDD" id="cd16325">
    <property type="entry name" value="LolA"/>
    <property type="match status" value="1"/>
</dbReference>
<organism evidence="2 3">
    <name type="scientific">Dissulfurirhabdus thermomarina</name>
    <dbReference type="NCBI Taxonomy" id="1765737"/>
    <lineage>
        <taxon>Bacteria</taxon>
        <taxon>Deltaproteobacteria</taxon>
        <taxon>Dissulfurirhabdaceae</taxon>
        <taxon>Dissulfurirhabdus</taxon>
    </lineage>
</organism>
<dbReference type="EMBL" id="JAAGRR010000122">
    <property type="protein sequence ID" value="NDY43122.1"/>
    <property type="molecule type" value="Genomic_DNA"/>
</dbReference>
<comment type="caution">
    <text evidence="2">The sequence shown here is derived from an EMBL/GenBank/DDBJ whole genome shotgun (WGS) entry which is preliminary data.</text>
</comment>
<keyword evidence="2" id="KW-0449">Lipoprotein</keyword>
<evidence type="ECO:0000256" key="1">
    <source>
        <dbReference type="SAM" id="MobiDB-lite"/>
    </source>
</evidence>
<dbReference type="Proteomes" id="UP000469346">
    <property type="component" value="Unassembled WGS sequence"/>
</dbReference>
<dbReference type="AlphaFoldDB" id="A0A6N9TPB8"/>
<gene>
    <name evidence="2" type="ORF">G3N55_09750</name>
</gene>
<feature type="region of interest" description="Disordered" evidence="1">
    <location>
        <begin position="204"/>
        <end position="223"/>
    </location>
</feature>
<reference evidence="2 3" key="1">
    <citation type="submission" date="2020-02" db="EMBL/GenBank/DDBJ databases">
        <title>Comparative genomics of sulfur disproportionating microorganisms.</title>
        <authorList>
            <person name="Ward L.M."/>
            <person name="Bertran E."/>
            <person name="Johnston D.T."/>
        </authorList>
    </citation>
    <scope>NUCLEOTIDE SEQUENCE [LARGE SCALE GENOMIC DNA]</scope>
    <source>
        <strain evidence="2 3">DSM 100025</strain>
    </source>
</reference>
<proteinExistence type="predicted"/>
<sequence>MRGRLLSACLVCLVFLGPWGAAIRAADPSGWRRLQGAERAAVLRRLAEARRRVRTFQADFVEVRRVPPLARELRYSGRLYYRAEGFLLLRYREPLDHVIRVRGGEVLFYVPGSGTADVVALSEARGMAGRPDLFGGGPAAFTGEVWAGSGAYRLVEGDPQSGRRVEIDLDGGSLLARRIRIEADGGAVTEIRLARSLENAPLPPEVADFAPPPGTEIHRVGGP</sequence>
<dbReference type="InterPro" id="IPR029046">
    <property type="entry name" value="LolA/LolB/LppX"/>
</dbReference>
<dbReference type="Gene3D" id="2.50.20.10">
    <property type="entry name" value="Lipoprotein localisation LolA/LolB/LppX"/>
    <property type="match status" value="1"/>
</dbReference>
<dbReference type="RefSeq" id="WP_163299238.1">
    <property type="nucleotide sequence ID" value="NZ_JAAGRR010000122.1"/>
</dbReference>
<accession>A0A6N9TPB8</accession>
<evidence type="ECO:0000313" key="2">
    <source>
        <dbReference type="EMBL" id="NDY43122.1"/>
    </source>
</evidence>